<reference evidence="1 2" key="1">
    <citation type="submission" date="2020-05" db="EMBL/GenBank/DDBJ databases">
        <title>Sulfurimonas marisnigri, sp. nov., and Sulfurimonas baltica, sp. nov., manganese oxide reducing chemolithoautotrophs of the class Epsilonproteobacteria isolated from the pelagic redoxclines of the Black and Baltic Seas and emended description of the genus Sulfurimonas.</title>
        <authorList>
            <person name="Henkel J.V."/>
            <person name="Laudan C."/>
            <person name="Werner J."/>
            <person name="Neu T."/>
            <person name="Plewe S."/>
            <person name="Sproer C."/>
            <person name="Bunk B."/>
            <person name="Schulz-Vogt H.N."/>
        </authorList>
    </citation>
    <scope>NUCLEOTIDE SEQUENCE [LARGE SCALE GENOMIC DNA]</scope>
    <source>
        <strain evidence="1 2">GD2</strain>
    </source>
</reference>
<dbReference type="GO" id="GO:0051604">
    <property type="term" value="P:protein maturation"/>
    <property type="evidence" value="ECO:0007669"/>
    <property type="project" value="TreeGrafter"/>
</dbReference>
<dbReference type="Proteomes" id="UP000593994">
    <property type="component" value="Chromosome"/>
</dbReference>
<sequence length="555" mass="63020">MILELSFSYSSSSLVYEKIMLNTLKLFSIEGKLVKNSEELFLYVESEDSDELENFANKLSQELPHSIFLRETGAKVVDEMPNESFTLPKSPKIEMPFCPKCLNEVINDSSKNYYNIFTECNVCGYGVDSKIKSDKETFVKIAKSINDGLVVEVDTFYGKYYVGKLDQKCNGVDFDVVCYDLSTVQNYTNATNSEIVALGAIEKPLIRVKTNLLFKTDFEDIQNELIRFKLADDFVLHLLMSELHILGVNLVFITKDKMPSEVKLDLVKSVKEFEPIEVVVSDKHIAILKGDKGLPYKELGDKVLIPHIGAFFSVIKEHSLLEKTVIGVNLSKDYHNDILIYSKKFGTIEYLSFKFGFGSIQEVLDAISETNETGEKLVNNYKNKFSEHYKDISKIVFDEKDFNVYKLWGVVSIILGFSKDSDLIKSAQILENFAVSFMGDKGPRIDYKLNRIDSKVFIDSLMTIRTAMSFKLAELDQLSLSYGVIESFAEFISAQLDEIKAEMKSDVVVITGSLLHNRHFFSKLSKEVSVNHNLCFNKELPVDGRNIQYGGNELF</sequence>
<proteinExistence type="predicted"/>
<gene>
    <name evidence="1" type="ORF">HUE88_03535</name>
</gene>
<dbReference type="PANTHER" id="PTHR42959:SF1">
    <property type="entry name" value="CARBAMOYLTRANSFERASE HYPF"/>
    <property type="match status" value="1"/>
</dbReference>
<accession>A0A7S7RNT2</accession>
<dbReference type="Gene3D" id="3.90.870.50">
    <property type="match status" value="1"/>
</dbReference>
<organism evidence="1 2">
    <name type="scientific">Candidatus Sulfurimonas baltica</name>
    <dbReference type="NCBI Taxonomy" id="2740404"/>
    <lineage>
        <taxon>Bacteria</taxon>
        <taxon>Pseudomonadati</taxon>
        <taxon>Campylobacterota</taxon>
        <taxon>Epsilonproteobacteria</taxon>
        <taxon>Campylobacterales</taxon>
        <taxon>Sulfurimonadaceae</taxon>
        <taxon>Sulfurimonas</taxon>
    </lineage>
</organism>
<dbReference type="PANTHER" id="PTHR42959">
    <property type="entry name" value="CARBAMOYLTRANSFERASE"/>
    <property type="match status" value="1"/>
</dbReference>
<keyword evidence="2" id="KW-1185">Reference proteome</keyword>
<evidence type="ECO:0000313" key="2">
    <source>
        <dbReference type="Proteomes" id="UP000593994"/>
    </source>
</evidence>
<dbReference type="GO" id="GO:0008270">
    <property type="term" value="F:zinc ion binding"/>
    <property type="evidence" value="ECO:0007669"/>
    <property type="project" value="TreeGrafter"/>
</dbReference>
<dbReference type="AlphaFoldDB" id="A0A7S7RNT2"/>
<dbReference type="KEGG" id="sbal:HUE88_03535"/>
<evidence type="ECO:0000313" key="1">
    <source>
        <dbReference type="EMBL" id="QOY52770.1"/>
    </source>
</evidence>
<protein>
    <submittedName>
        <fullName evidence="1">Hydrogenase</fullName>
    </submittedName>
</protein>
<dbReference type="InterPro" id="IPR051060">
    <property type="entry name" value="Carbamoyltrans_HypF-like"/>
</dbReference>
<dbReference type="GO" id="GO:0016743">
    <property type="term" value="F:carboxyl- or carbamoyltransferase activity"/>
    <property type="evidence" value="ECO:0007669"/>
    <property type="project" value="TreeGrafter"/>
</dbReference>
<dbReference type="RefSeq" id="WP_194371131.1">
    <property type="nucleotide sequence ID" value="NZ_CP054492.1"/>
</dbReference>
<dbReference type="EMBL" id="CP054492">
    <property type="protein sequence ID" value="QOY52770.1"/>
    <property type="molecule type" value="Genomic_DNA"/>
</dbReference>
<name>A0A7S7RNT2_9BACT</name>